<dbReference type="RefSeq" id="WP_109622653.1">
    <property type="nucleotide sequence ID" value="NZ_QGDO01000009.1"/>
</dbReference>
<dbReference type="Pfam" id="PF03475">
    <property type="entry name" value="YiiM_3-alpha"/>
    <property type="match status" value="1"/>
</dbReference>
<comment type="caution">
    <text evidence="2">The sequence shown here is derived from an EMBL/GenBank/DDBJ whole genome shotgun (WGS) entry which is preliminary data.</text>
</comment>
<dbReference type="EMBL" id="QGDO01000009">
    <property type="protein sequence ID" value="PWJ36172.1"/>
    <property type="molecule type" value="Genomic_DNA"/>
</dbReference>
<dbReference type="GO" id="GO:0003824">
    <property type="term" value="F:catalytic activity"/>
    <property type="evidence" value="ECO:0007669"/>
    <property type="project" value="InterPro"/>
</dbReference>
<dbReference type="PANTHER" id="PTHR30212:SF2">
    <property type="entry name" value="PROTEIN YIIM"/>
    <property type="match status" value="1"/>
</dbReference>
<sequence length="226" mass="25919">MKKEGQVKLFLGKVKTHEGITSAIFKNEISETVYLSELGLNGDECADKRHHGGLDRALHYYPKEHYSFWREFYNDESIAWEAPGMGENISSEGFTEENVYLGDRFQLGETIIEVSQPRSPCVTLNKKWGVENLSYFMQTSSRCGWLFRVIQTGNITPEAEFKLIERAENSLTVKEVCDIFFGDPLNRKGLNSLMELESLSDGWKSTVKKRLETNVLENWSRRLFGG</sequence>
<dbReference type="GO" id="GO:0030170">
    <property type="term" value="F:pyridoxal phosphate binding"/>
    <property type="evidence" value="ECO:0007669"/>
    <property type="project" value="InterPro"/>
</dbReference>
<reference evidence="2 3" key="1">
    <citation type="submission" date="2018-03" db="EMBL/GenBank/DDBJ databases">
        <title>Genomic Encyclopedia of Archaeal and Bacterial Type Strains, Phase II (KMG-II): from individual species to whole genera.</title>
        <authorList>
            <person name="Goeker M."/>
        </authorList>
    </citation>
    <scope>NUCLEOTIDE SEQUENCE [LARGE SCALE GENOMIC DNA]</scope>
    <source>
        <strain evidence="2 3">DSM 28229</strain>
    </source>
</reference>
<accession>A0A315Z0T8</accession>
<dbReference type="OrthoDB" id="9786134at2"/>
<dbReference type="InterPro" id="IPR005163">
    <property type="entry name" value="Tri_helical_YiiM-like"/>
</dbReference>
<dbReference type="PROSITE" id="PS51340">
    <property type="entry name" value="MOSC"/>
    <property type="match status" value="1"/>
</dbReference>
<evidence type="ECO:0000313" key="2">
    <source>
        <dbReference type="EMBL" id="PWJ36172.1"/>
    </source>
</evidence>
<dbReference type="InterPro" id="IPR011037">
    <property type="entry name" value="Pyrv_Knase-like_insert_dom_sf"/>
</dbReference>
<dbReference type="AlphaFoldDB" id="A0A315Z0T8"/>
<dbReference type="Pfam" id="PF03473">
    <property type="entry name" value="MOSC"/>
    <property type="match status" value="1"/>
</dbReference>
<dbReference type="InterPro" id="IPR052353">
    <property type="entry name" value="Benzoxazolinone_Detox_Enz"/>
</dbReference>
<evidence type="ECO:0000313" key="3">
    <source>
        <dbReference type="Proteomes" id="UP000245535"/>
    </source>
</evidence>
<dbReference type="Gene3D" id="2.40.33.20">
    <property type="entry name" value="PK beta-barrel domain-like"/>
    <property type="match status" value="1"/>
</dbReference>
<dbReference type="SUPFAM" id="SSF50800">
    <property type="entry name" value="PK beta-barrel domain-like"/>
    <property type="match status" value="1"/>
</dbReference>
<feature type="domain" description="MOSC" evidence="1">
    <location>
        <begin position="27"/>
        <end position="164"/>
    </location>
</feature>
<dbReference type="GO" id="GO:0030151">
    <property type="term" value="F:molybdenum ion binding"/>
    <property type="evidence" value="ECO:0007669"/>
    <property type="project" value="InterPro"/>
</dbReference>
<evidence type="ECO:0000259" key="1">
    <source>
        <dbReference type="PROSITE" id="PS51340"/>
    </source>
</evidence>
<dbReference type="PANTHER" id="PTHR30212">
    <property type="entry name" value="PROTEIN YIIM"/>
    <property type="match status" value="1"/>
</dbReference>
<protein>
    <submittedName>
        <fullName evidence="2">MOSC domain-containing protein YiiM</fullName>
    </submittedName>
</protein>
<dbReference type="InterPro" id="IPR005302">
    <property type="entry name" value="MoCF_Sase_C"/>
</dbReference>
<organism evidence="2 3">
    <name type="scientific">Sediminitomix flava</name>
    <dbReference type="NCBI Taxonomy" id="379075"/>
    <lineage>
        <taxon>Bacteria</taxon>
        <taxon>Pseudomonadati</taxon>
        <taxon>Bacteroidota</taxon>
        <taxon>Cytophagia</taxon>
        <taxon>Cytophagales</taxon>
        <taxon>Flammeovirgaceae</taxon>
        <taxon>Sediminitomix</taxon>
    </lineage>
</organism>
<gene>
    <name evidence="2" type="ORF">BC781_109191</name>
</gene>
<name>A0A315Z0T8_SEDFL</name>
<dbReference type="Proteomes" id="UP000245535">
    <property type="component" value="Unassembled WGS sequence"/>
</dbReference>
<proteinExistence type="predicted"/>
<keyword evidence="3" id="KW-1185">Reference proteome</keyword>